<feature type="compositionally biased region" description="Polar residues" evidence="1">
    <location>
        <begin position="96"/>
        <end position="116"/>
    </location>
</feature>
<feature type="compositionally biased region" description="Low complexity" evidence="1">
    <location>
        <begin position="42"/>
        <end position="53"/>
    </location>
</feature>
<evidence type="ECO:0000313" key="2">
    <source>
        <dbReference type="EMBL" id="CEK48840.1"/>
    </source>
</evidence>
<protein>
    <submittedName>
        <fullName evidence="2">Uncharacterized protein</fullName>
    </submittedName>
</protein>
<name>A0A0B6XZX9_9EUPU</name>
<accession>A0A0B6XZX9</accession>
<organism evidence="2">
    <name type="scientific">Arion vulgaris</name>
    <dbReference type="NCBI Taxonomy" id="1028688"/>
    <lineage>
        <taxon>Eukaryota</taxon>
        <taxon>Metazoa</taxon>
        <taxon>Spiralia</taxon>
        <taxon>Lophotrochozoa</taxon>
        <taxon>Mollusca</taxon>
        <taxon>Gastropoda</taxon>
        <taxon>Heterobranchia</taxon>
        <taxon>Euthyneura</taxon>
        <taxon>Panpulmonata</taxon>
        <taxon>Eupulmonata</taxon>
        <taxon>Stylommatophora</taxon>
        <taxon>Helicina</taxon>
        <taxon>Arionoidea</taxon>
        <taxon>Arionidae</taxon>
        <taxon>Arion</taxon>
    </lineage>
</organism>
<gene>
    <name evidence="2" type="primary">ORF5352</name>
</gene>
<feature type="non-terminal residue" evidence="2">
    <location>
        <position position="169"/>
    </location>
</feature>
<feature type="region of interest" description="Disordered" evidence="1">
    <location>
        <begin position="96"/>
        <end position="169"/>
    </location>
</feature>
<feature type="non-terminal residue" evidence="2">
    <location>
        <position position="1"/>
    </location>
</feature>
<feature type="compositionally biased region" description="Low complexity" evidence="1">
    <location>
        <begin position="155"/>
        <end position="169"/>
    </location>
</feature>
<feature type="compositionally biased region" description="Low complexity" evidence="1">
    <location>
        <begin position="122"/>
        <end position="132"/>
    </location>
</feature>
<sequence>PSVTERNRQCGSQEVLSKSITVSKSIACKAAANSSLPSKQTNSNENSNSVHSNSHLVKEIVTPLVKCISNQVKNTVPAVEQVTRSMTQTSGQILLSSSVPTTSEYTTSQVGPTGTSFRPGISSKSTSTSVPSGAQGKMDLVSRKTQQETSVTLPAAAAASSSKTVSSRN</sequence>
<dbReference type="AlphaFoldDB" id="A0A0B6XZX9"/>
<feature type="compositionally biased region" description="Polar residues" evidence="1">
    <location>
        <begin position="32"/>
        <end position="41"/>
    </location>
</feature>
<reference evidence="2" key="1">
    <citation type="submission" date="2014-12" db="EMBL/GenBank/DDBJ databases">
        <title>Insight into the proteome of Arion vulgaris.</title>
        <authorList>
            <person name="Aradska J."/>
            <person name="Bulat T."/>
            <person name="Smidak R."/>
            <person name="Sarate P."/>
            <person name="Gangsoo J."/>
            <person name="Sialana F."/>
            <person name="Bilban M."/>
            <person name="Lubec G."/>
        </authorList>
    </citation>
    <scope>NUCLEOTIDE SEQUENCE</scope>
    <source>
        <tissue evidence="2">Skin</tissue>
    </source>
</reference>
<dbReference type="EMBL" id="HACG01001975">
    <property type="protein sequence ID" value="CEK48840.1"/>
    <property type="molecule type" value="Transcribed_RNA"/>
</dbReference>
<feature type="region of interest" description="Disordered" evidence="1">
    <location>
        <begin position="31"/>
        <end position="53"/>
    </location>
</feature>
<evidence type="ECO:0000256" key="1">
    <source>
        <dbReference type="SAM" id="MobiDB-lite"/>
    </source>
</evidence>
<proteinExistence type="predicted"/>